<dbReference type="Proteomes" id="UP001597083">
    <property type="component" value="Unassembled WGS sequence"/>
</dbReference>
<dbReference type="InterPro" id="IPR015421">
    <property type="entry name" value="PyrdxlP-dep_Trfase_major"/>
</dbReference>
<keyword evidence="6" id="KW-1185">Reference proteome</keyword>
<evidence type="ECO:0000256" key="2">
    <source>
        <dbReference type="ARBA" id="ARBA00006966"/>
    </source>
</evidence>
<dbReference type="PANTHER" id="PTHR48097:SF5">
    <property type="entry name" value="LOW SPECIFICITY L-THREONINE ALDOLASE"/>
    <property type="match status" value="1"/>
</dbReference>
<protein>
    <submittedName>
        <fullName evidence="5">Threonine aldolase family protein</fullName>
    </submittedName>
</protein>
<comment type="caution">
    <text evidence="5">The sequence shown here is derived from an EMBL/GenBank/DDBJ whole genome shotgun (WGS) entry which is preliminary data.</text>
</comment>
<evidence type="ECO:0000256" key="1">
    <source>
        <dbReference type="ARBA" id="ARBA00001933"/>
    </source>
</evidence>
<dbReference type="EMBL" id="JBHTIR010004273">
    <property type="protein sequence ID" value="MFD0856830.1"/>
    <property type="molecule type" value="Genomic_DNA"/>
</dbReference>
<dbReference type="Gene3D" id="3.40.640.10">
    <property type="entry name" value="Type I PLP-dependent aspartate aminotransferase-like (Major domain)"/>
    <property type="match status" value="1"/>
</dbReference>
<name>A0ABW3CSC8_9ACTN</name>
<evidence type="ECO:0000313" key="5">
    <source>
        <dbReference type="EMBL" id="MFD0856830.1"/>
    </source>
</evidence>
<dbReference type="InterPro" id="IPR015422">
    <property type="entry name" value="PyrdxlP-dep_Trfase_small"/>
</dbReference>
<gene>
    <name evidence="5" type="ORF">ACFQ07_31650</name>
</gene>
<dbReference type="Gene3D" id="3.90.1150.10">
    <property type="entry name" value="Aspartate Aminotransferase, domain 1"/>
    <property type="match status" value="1"/>
</dbReference>
<sequence length="359" mass="38723">MTSNADSPTPTAPAFSGPFRGFASDNHAGIHPEVLAALTAANEGHQLPYGEDAYTARLREVMRRHFGDQADTYPVFNGTGANVVGLQAMAEPWSSVLCAQTSHIHVDECGAAEKVAGLKLIPIPTPDGKLTPELVDPYAWGWGDPHHAQPRIVSITQSSEMGTVYTPEEVTATASWAHERGMFLHMDGARISNAGAALDVPLRAFTTDAGVDVLSYGGTKNGLMVGEAVVVLNPDAVRGMEFLRKMSMQLASKMRFVSAQLIALLDGNLWLRNADHANKMAEHLASAVRAVPGVQITQPVQANAVFAVIPKDVADRLRKRYYFSTWNEGTGEVRWMCAFDTTEDDIEAFATALAEEMSA</sequence>
<dbReference type="SUPFAM" id="SSF53383">
    <property type="entry name" value="PLP-dependent transferases"/>
    <property type="match status" value="1"/>
</dbReference>
<evidence type="ECO:0000256" key="3">
    <source>
        <dbReference type="ARBA" id="ARBA00022898"/>
    </source>
</evidence>
<dbReference type="InterPro" id="IPR001597">
    <property type="entry name" value="ArAA_b-elim_lyase/Thr_aldolase"/>
</dbReference>
<evidence type="ECO:0000313" key="6">
    <source>
        <dbReference type="Proteomes" id="UP001597083"/>
    </source>
</evidence>
<dbReference type="CDD" id="cd06502">
    <property type="entry name" value="TA_like"/>
    <property type="match status" value="1"/>
</dbReference>
<proteinExistence type="inferred from homology"/>
<organism evidence="5 6">
    <name type="scientific">Actinomadura adrarensis</name>
    <dbReference type="NCBI Taxonomy" id="1819600"/>
    <lineage>
        <taxon>Bacteria</taxon>
        <taxon>Bacillati</taxon>
        <taxon>Actinomycetota</taxon>
        <taxon>Actinomycetes</taxon>
        <taxon>Streptosporangiales</taxon>
        <taxon>Thermomonosporaceae</taxon>
        <taxon>Actinomadura</taxon>
    </lineage>
</organism>
<comment type="cofactor">
    <cofactor evidence="1">
        <name>pyridoxal 5'-phosphate</name>
        <dbReference type="ChEBI" id="CHEBI:597326"/>
    </cofactor>
</comment>
<evidence type="ECO:0000259" key="4">
    <source>
        <dbReference type="Pfam" id="PF01212"/>
    </source>
</evidence>
<dbReference type="InterPro" id="IPR015424">
    <property type="entry name" value="PyrdxlP-dep_Trfase"/>
</dbReference>
<keyword evidence="3" id="KW-0663">Pyridoxal phosphate</keyword>
<reference evidence="6" key="1">
    <citation type="journal article" date="2019" name="Int. J. Syst. Evol. Microbiol.">
        <title>The Global Catalogue of Microorganisms (GCM) 10K type strain sequencing project: providing services to taxonomists for standard genome sequencing and annotation.</title>
        <authorList>
            <consortium name="The Broad Institute Genomics Platform"/>
            <consortium name="The Broad Institute Genome Sequencing Center for Infectious Disease"/>
            <person name="Wu L."/>
            <person name="Ma J."/>
        </authorList>
    </citation>
    <scope>NUCLEOTIDE SEQUENCE [LARGE SCALE GENOMIC DNA]</scope>
    <source>
        <strain evidence="6">JCM 31696</strain>
    </source>
</reference>
<accession>A0ABW3CSC8</accession>
<dbReference type="Pfam" id="PF01212">
    <property type="entry name" value="Beta_elim_lyase"/>
    <property type="match status" value="1"/>
</dbReference>
<comment type="similarity">
    <text evidence="2">Belongs to the threonine aldolase family.</text>
</comment>
<feature type="domain" description="Aromatic amino acid beta-eliminating lyase/threonine aldolase" evidence="4">
    <location>
        <begin position="22"/>
        <end position="308"/>
    </location>
</feature>
<dbReference type="PANTHER" id="PTHR48097">
    <property type="entry name" value="L-THREONINE ALDOLASE-RELATED"/>
    <property type="match status" value="1"/>
</dbReference>